<evidence type="ECO:0000313" key="10">
    <source>
        <dbReference type="Proteomes" id="UP000525078"/>
    </source>
</evidence>
<dbReference type="Gene3D" id="3.90.730.10">
    <property type="entry name" value="Ribonuclease T2-like"/>
    <property type="match status" value="1"/>
</dbReference>
<evidence type="ECO:0000256" key="5">
    <source>
        <dbReference type="ARBA" id="ARBA00023239"/>
    </source>
</evidence>
<evidence type="ECO:0000256" key="1">
    <source>
        <dbReference type="ARBA" id="ARBA00007469"/>
    </source>
</evidence>
<evidence type="ECO:0000256" key="6">
    <source>
        <dbReference type="ARBA" id="ARBA00025641"/>
    </source>
</evidence>
<keyword evidence="4" id="KW-0325">Glycoprotein</keyword>
<comment type="caution">
    <text evidence="9">The sequence shown here is derived from an EMBL/GenBank/DDBJ whole genome shotgun (WGS) entry which is preliminary data.</text>
</comment>
<keyword evidence="2" id="KW-0378">Hydrolase</keyword>
<dbReference type="EMBL" id="JAATIP010000353">
    <property type="protein sequence ID" value="KAF4350831.1"/>
    <property type="molecule type" value="Genomic_DNA"/>
</dbReference>
<evidence type="ECO:0000256" key="2">
    <source>
        <dbReference type="ARBA" id="ARBA00022722"/>
    </source>
</evidence>
<dbReference type="Proteomes" id="UP000525078">
    <property type="component" value="Unassembled WGS sequence"/>
</dbReference>
<keyword evidence="5" id="KW-0456">Lyase</keyword>
<dbReference type="InterPro" id="IPR001568">
    <property type="entry name" value="RNase_T2-like"/>
</dbReference>
<evidence type="ECO:0000313" key="9">
    <source>
        <dbReference type="EMBL" id="KAF4350831.1"/>
    </source>
</evidence>
<dbReference type="InterPro" id="IPR018188">
    <property type="entry name" value="RNase_T2_His_AS_1"/>
</dbReference>
<evidence type="ECO:0000256" key="4">
    <source>
        <dbReference type="ARBA" id="ARBA00023180"/>
    </source>
</evidence>
<accession>A0A7J6DXM7</accession>
<reference evidence="9 10" key="1">
    <citation type="journal article" date="2020" name="bioRxiv">
        <title>Sequence and annotation of 42 cannabis genomes reveals extensive copy number variation in cannabinoid synthesis and pathogen resistance genes.</title>
        <authorList>
            <person name="Mckernan K.J."/>
            <person name="Helbert Y."/>
            <person name="Kane L.T."/>
            <person name="Ebling H."/>
            <person name="Zhang L."/>
            <person name="Liu B."/>
            <person name="Eaton Z."/>
            <person name="Mclaughlin S."/>
            <person name="Kingan S."/>
            <person name="Baybayan P."/>
            <person name="Concepcion G."/>
            <person name="Jordan M."/>
            <person name="Riva A."/>
            <person name="Barbazuk W."/>
            <person name="Harkins T."/>
        </authorList>
    </citation>
    <scope>NUCLEOTIDE SEQUENCE [LARGE SCALE GENOMIC DNA]</scope>
    <source>
        <strain evidence="10">cv. Jamaican Lion 4</strain>
        <tissue evidence="9">Leaf</tissue>
    </source>
</reference>
<keyword evidence="3 8" id="KW-0732">Signal</keyword>
<evidence type="ECO:0000256" key="7">
    <source>
        <dbReference type="RuleBase" id="RU004328"/>
    </source>
</evidence>
<dbReference type="AlphaFoldDB" id="A0A7J6DXM7"/>
<dbReference type="GO" id="GO:0003723">
    <property type="term" value="F:RNA binding"/>
    <property type="evidence" value="ECO:0007669"/>
    <property type="project" value="InterPro"/>
</dbReference>
<evidence type="ECO:0000256" key="3">
    <source>
        <dbReference type="ARBA" id="ARBA00022729"/>
    </source>
</evidence>
<feature type="signal peptide" evidence="8">
    <location>
        <begin position="1"/>
        <end position="23"/>
    </location>
</feature>
<protein>
    <submittedName>
        <fullName evidence="9">Uncharacterized protein</fullName>
    </submittedName>
</protein>
<name>A0A7J6DXM7_CANSA</name>
<dbReference type="Pfam" id="PF00445">
    <property type="entry name" value="Ribonuclease_T2"/>
    <property type="match status" value="1"/>
</dbReference>
<dbReference type="SUPFAM" id="SSF55895">
    <property type="entry name" value="Ribonuclease Rh-like"/>
    <property type="match status" value="1"/>
</dbReference>
<dbReference type="PROSITE" id="PS00530">
    <property type="entry name" value="RNASE_T2_1"/>
    <property type="match status" value="1"/>
</dbReference>
<comment type="function">
    <text evidence="6">Self-incompatibility (SI) is the inherited ability of a flowering plant to prevent self-fertilization by discriminating between self and non-self pollen during pollination. In many species, self-incompatibility is controlled by the single, multiallelic locus S.</text>
</comment>
<organism evidence="9 10">
    <name type="scientific">Cannabis sativa</name>
    <name type="common">Hemp</name>
    <name type="synonym">Marijuana</name>
    <dbReference type="NCBI Taxonomy" id="3483"/>
    <lineage>
        <taxon>Eukaryota</taxon>
        <taxon>Viridiplantae</taxon>
        <taxon>Streptophyta</taxon>
        <taxon>Embryophyta</taxon>
        <taxon>Tracheophyta</taxon>
        <taxon>Spermatophyta</taxon>
        <taxon>Magnoliopsida</taxon>
        <taxon>eudicotyledons</taxon>
        <taxon>Gunneridae</taxon>
        <taxon>Pentapetalae</taxon>
        <taxon>rosids</taxon>
        <taxon>fabids</taxon>
        <taxon>Rosales</taxon>
        <taxon>Cannabaceae</taxon>
        <taxon>Cannabis</taxon>
    </lineage>
</organism>
<proteinExistence type="inferred from homology"/>
<dbReference type="InterPro" id="IPR036430">
    <property type="entry name" value="RNase_T2-like_sf"/>
</dbReference>
<evidence type="ECO:0000256" key="8">
    <source>
        <dbReference type="SAM" id="SignalP"/>
    </source>
</evidence>
<comment type="similarity">
    <text evidence="1 7">Belongs to the RNase T2 family.</text>
</comment>
<dbReference type="GO" id="GO:0033897">
    <property type="term" value="F:ribonuclease T2 activity"/>
    <property type="evidence" value="ECO:0007669"/>
    <property type="project" value="InterPro"/>
</dbReference>
<gene>
    <name evidence="9" type="ORF">F8388_026538</name>
</gene>
<sequence>MKSSISLILIILVKLLQLGHLSSSPTIIIASFDDADPPPPELVQYDFFYFVQTWPGFGSKKDKKLVPNSFTIHGLWPQRKKGRMPDCPTTPRFQPKIEWLL</sequence>
<feature type="chain" id="PRO_5029735897" evidence="8">
    <location>
        <begin position="24"/>
        <end position="101"/>
    </location>
</feature>
<keyword evidence="2" id="KW-0540">Nuclease</keyword>